<dbReference type="PANTHER" id="PTHR43718:SF2">
    <property type="entry name" value="LON PROTEASE HOMOLOG, MITOCHONDRIAL"/>
    <property type="match status" value="1"/>
</dbReference>
<dbReference type="GO" id="GO:0004252">
    <property type="term" value="F:serine-type endopeptidase activity"/>
    <property type="evidence" value="ECO:0007669"/>
    <property type="project" value="InterPro"/>
</dbReference>
<dbReference type="InterPro" id="IPR020568">
    <property type="entry name" value="Ribosomal_Su5_D2-typ_SF"/>
</dbReference>
<dbReference type="PANTHER" id="PTHR43718">
    <property type="entry name" value="LON PROTEASE"/>
    <property type="match status" value="1"/>
</dbReference>
<keyword evidence="2" id="KW-0378">Hydrolase</keyword>
<dbReference type="InterPro" id="IPR014721">
    <property type="entry name" value="Ribsml_uS5_D2-typ_fold_subgr"/>
</dbReference>
<reference evidence="5" key="1">
    <citation type="journal article" date="2020" name="Nature">
        <title>Giant virus diversity and host interactions through global metagenomics.</title>
        <authorList>
            <person name="Schulz F."/>
            <person name="Roux S."/>
            <person name="Paez-Espino D."/>
            <person name="Jungbluth S."/>
            <person name="Walsh D.A."/>
            <person name="Denef V.J."/>
            <person name="McMahon K.D."/>
            <person name="Konstantinidis K.T."/>
            <person name="Eloe-Fadrosh E.A."/>
            <person name="Kyrpides N.C."/>
            <person name="Woyke T."/>
        </authorList>
    </citation>
    <scope>NUCLEOTIDE SEQUENCE</scope>
    <source>
        <strain evidence="5">GVMAG-M-3300023174-134</strain>
    </source>
</reference>
<evidence type="ECO:0000256" key="1">
    <source>
        <dbReference type="ARBA" id="ARBA00022670"/>
    </source>
</evidence>
<dbReference type="InterPro" id="IPR027065">
    <property type="entry name" value="Lon_Prtase"/>
</dbReference>
<dbReference type="InterPro" id="IPR008268">
    <property type="entry name" value="Peptidase_S16_AS"/>
</dbReference>
<organism evidence="5">
    <name type="scientific">viral metagenome</name>
    <dbReference type="NCBI Taxonomy" id="1070528"/>
    <lineage>
        <taxon>unclassified sequences</taxon>
        <taxon>metagenomes</taxon>
        <taxon>organismal metagenomes</taxon>
    </lineage>
</organism>
<dbReference type="Gene3D" id="3.40.50.300">
    <property type="entry name" value="P-loop containing nucleotide triphosphate hydrolases"/>
    <property type="match status" value="1"/>
</dbReference>
<dbReference type="InterPro" id="IPR003959">
    <property type="entry name" value="ATPase_AAA_core"/>
</dbReference>
<dbReference type="PROSITE" id="PS01046">
    <property type="entry name" value="LON_SER"/>
    <property type="match status" value="1"/>
</dbReference>
<sequence length="1069" mass="123533">MNNKSINNELELHNFIEEKTKYIQEIIRNTIISIKKNTYYEIFSNNDINLSISVLNEIYAKSKDIMKSTNKDSDKTIDSLQKIIDKLSMLICGFGTKKIEDLLFISFGSEFKNIKITDPKIQSKFELICEYVQPTGYKVINWKQLKINSQNDEICCNKITDEIIKLEDANMFECFDLEKTNNNFYQKIHGIRVIIQNEKQKKTLVINGIIEDIDIECFSNFYIDYRISELKQIANTHQENEKKIINRIIETLSLKDILIYGNNDIQKKVISVITDVNSVKQSKIDITVKKFMDLENYYKRDMLINLLLCNDDEILYVCYLLYDLITANSIDSNEKNEQMYIYNSLPWKIKEYFKEVVKYTIKYTNDIMQKYDVNKISLEQQIYLLKVNDIVKDKAITKLKEIKGNTNEGGTKAKQYLEGLIKIPFGMYKEEPILKKIKNINSTFLKINPLVSYFFPDILLTNKEKYTIIEILEFIRSLEIYIKNNIQKMIENNLENLTNRDIMNIVQYINIIKKNNGQPKIPTANQKKSTIIKNIKNNINENKSAVFSNIIEIFDKTNPNYKYSLSKSITEINKIKTDINEMEKSMEKISEILDDSIYSHLHAKNQIMKIIAQWINGEQTGYCFGFEGSPGIGKTSLAKKGLSNCLTDENGISRPFAFIALGGSSNGSTLEGHGYTYINSSWGKIVDILMETKCMNPIIYIDELDKVSKTEHGREIISIFTHLIDSTQNDVFQDKYFSGIEIDLSKALFIFSYNDPDQIDRILLDRIHRIKFENLTLKDKLEIVKKFILPEINKKMGFENIVFITDDLIEYIIYAYTIEPGVRKLKEILFDLYGEINLELLKNKNETIKLPIEITREKLEAKYLSKYQIIQYIKVHNKSKIGIINGLWANSLGRGGIIPIQTLFYPSSTFLNLQLTGLQGDVMKESMNVAKTLAWNLTNNETKKKLLKHFEETKCQGLHIHCPEGAISKDGPSAGAAITTAIYSLFNEIQIKNDIAITGEISLSGEITAIGGLDIKIIGGIRAGVKTFLYPKTNTRDFNEWKNKYKTLYNDIDFYEVSNIQEVFDYAFV</sequence>
<evidence type="ECO:0000256" key="3">
    <source>
        <dbReference type="ARBA" id="ARBA00022825"/>
    </source>
</evidence>
<dbReference type="Pfam" id="PF05362">
    <property type="entry name" value="Lon_C"/>
    <property type="match status" value="1"/>
</dbReference>
<dbReference type="SUPFAM" id="SSF52540">
    <property type="entry name" value="P-loop containing nucleoside triphosphate hydrolases"/>
    <property type="match status" value="1"/>
</dbReference>
<dbReference type="GO" id="GO:0006515">
    <property type="term" value="P:protein quality control for misfolded or incompletely synthesized proteins"/>
    <property type="evidence" value="ECO:0007669"/>
    <property type="project" value="TreeGrafter"/>
</dbReference>
<evidence type="ECO:0000256" key="2">
    <source>
        <dbReference type="ARBA" id="ARBA00022801"/>
    </source>
</evidence>
<dbReference type="Pfam" id="PF00004">
    <property type="entry name" value="AAA"/>
    <property type="match status" value="1"/>
</dbReference>
<evidence type="ECO:0000259" key="4">
    <source>
        <dbReference type="PROSITE" id="PS51786"/>
    </source>
</evidence>
<evidence type="ECO:0000313" key="5">
    <source>
        <dbReference type="EMBL" id="QHT13957.1"/>
    </source>
</evidence>
<name>A0A6C0DBS5_9ZZZZ</name>
<dbReference type="GO" id="GO:0005524">
    <property type="term" value="F:ATP binding"/>
    <property type="evidence" value="ECO:0007669"/>
    <property type="project" value="InterPro"/>
</dbReference>
<dbReference type="Gene3D" id="1.10.8.60">
    <property type="match status" value="1"/>
</dbReference>
<protein>
    <recommendedName>
        <fullName evidence="4">Lon proteolytic domain-containing protein</fullName>
    </recommendedName>
</protein>
<dbReference type="AlphaFoldDB" id="A0A6C0DBS5"/>
<dbReference type="PRINTS" id="PR00830">
    <property type="entry name" value="ENDOLAPTASE"/>
</dbReference>
<keyword evidence="1" id="KW-0645">Protease</keyword>
<dbReference type="SUPFAM" id="SSF54211">
    <property type="entry name" value="Ribosomal protein S5 domain 2-like"/>
    <property type="match status" value="1"/>
</dbReference>
<dbReference type="Gene3D" id="3.30.230.10">
    <property type="match status" value="1"/>
</dbReference>
<dbReference type="InterPro" id="IPR008269">
    <property type="entry name" value="Lon_proteolytic"/>
</dbReference>
<feature type="domain" description="Lon proteolytic" evidence="4">
    <location>
        <begin position="878"/>
        <end position="1069"/>
    </location>
</feature>
<dbReference type="GO" id="GO:0016887">
    <property type="term" value="F:ATP hydrolysis activity"/>
    <property type="evidence" value="ECO:0007669"/>
    <property type="project" value="InterPro"/>
</dbReference>
<keyword evidence="3" id="KW-0720">Serine protease</keyword>
<proteinExistence type="predicted"/>
<dbReference type="PROSITE" id="PS51786">
    <property type="entry name" value="LON_PROTEOLYTIC"/>
    <property type="match status" value="1"/>
</dbReference>
<accession>A0A6C0DBS5</accession>
<dbReference type="InterPro" id="IPR027417">
    <property type="entry name" value="P-loop_NTPase"/>
</dbReference>
<dbReference type="EMBL" id="MN739577">
    <property type="protein sequence ID" value="QHT13957.1"/>
    <property type="molecule type" value="Genomic_DNA"/>
</dbReference>
<dbReference type="GO" id="GO:0004176">
    <property type="term" value="F:ATP-dependent peptidase activity"/>
    <property type="evidence" value="ECO:0007669"/>
    <property type="project" value="InterPro"/>
</dbReference>